<dbReference type="Proteomes" id="UP001200544">
    <property type="component" value="Unassembled WGS sequence"/>
</dbReference>
<dbReference type="RefSeq" id="WP_234129336.1">
    <property type="nucleotide sequence ID" value="NZ_JAHYQA010000024.1"/>
</dbReference>
<protein>
    <submittedName>
        <fullName evidence="1">Uncharacterized protein</fullName>
    </submittedName>
</protein>
<reference evidence="1" key="1">
    <citation type="submission" date="2021-07" db="EMBL/GenBank/DDBJ databases">
        <title>Comparative genomics of Bacteroides fragilis group isolates reveals species-dependent resistance mechanisms and validates clinical tools for resistance prediction.</title>
        <authorList>
            <person name="Wallace M.J."/>
            <person name="Jean S."/>
            <person name="Wallace M.A."/>
            <person name="Carey-Ann B.D."/>
            <person name="Dantas G."/>
        </authorList>
    </citation>
    <scope>NUCLEOTIDE SEQUENCE</scope>
    <source>
        <strain evidence="1">BJH_160</strain>
    </source>
</reference>
<proteinExistence type="predicted"/>
<organism evidence="1 2">
    <name type="scientific">Bacteroides thetaiotaomicron</name>
    <dbReference type="NCBI Taxonomy" id="818"/>
    <lineage>
        <taxon>Bacteria</taxon>
        <taxon>Pseudomonadati</taxon>
        <taxon>Bacteroidota</taxon>
        <taxon>Bacteroidia</taxon>
        <taxon>Bacteroidales</taxon>
        <taxon>Bacteroidaceae</taxon>
        <taxon>Bacteroides</taxon>
    </lineage>
</organism>
<sequence length="51" mass="6228">MIEPSEVQVDKCILTEWIIDENAKEDIIRQLELLHICRTTIYLDQMEYIRY</sequence>
<accession>A0AAW4ZKB2</accession>
<dbReference type="EMBL" id="JAHYQA010000024">
    <property type="protein sequence ID" value="MCE9240383.1"/>
    <property type="molecule type" value="Genomic_DNA"/>
</dbReference>
<name>A0AAW4ZKB2_BACT4</name>
<evidence type="ECO:0000313" key="2">
    <source>
        <dbReference type="Proteomes" id="UP001200544"/>
    </source>
</evidence>
<evidence type="ECO:0000313" key="1">
    <source>
        <dbReference type="EMBL" id="MCE9240383.1"/>
    </source>
</evidence>
<dbReference type="AlphaFoldDB" id="A0AAW4ZKB2"/>
<comment type="caution">
    <text evidence="1">The sequence shown here is derived from an EMBL/GenBank/DDBJ whole genome shotgun (WGS) entry which is preliminary data.</text>
</comment>
<gene>
    <name evidence="1" type="ORF">K0H07_24910</name>
</gene>